<dbReference type="EMBL" id="CABVGZ010000139">
    <property type="protein sequence ID" value="VVN47618.1"/>
    <property type="molecule type" value="Genomic_DNA"/>
</dbReference>
<gene>
    <name evidence="1" type="ORF">PS624_05951</name>
</gene>
<evidence type="ECO:0000313" key="1">
    <source>
        <dbReference type="EMBL" id="VVN47618.1"/>
    </source>
</evidence>
<evidence type="ECO:0000313" key="2">
    <source>
        <dbReference type="Proteomes" id="UP000326241"/>
    </source>
</evidence>
<accession>A0A5E6Y1G8</accession>
<organism evidence="1 2">
    <name type="scientific">Pseudomonas fluorescens</name>
    <dbReference type="NCBI Taxonomy" id="294"/>
    <lineage>
        <taxon>Bacteria</taxon>
        <taxon>Pseudomonadati</taxon>
        <taxon>Pseudomonadota</taxon>
        <taxon>Gammaproteobacteria</taxon>
        <taxon>Pseudomonadales</taxon>
        <taxon>Pseudomonadaceae</taxon>
        <taxon>Pseudomonas</taxon>
    </lineage>
</organism>
<name>A0A5E6Y1G8_PSEFL</name>
<dbReference type="AlphaFoldDB" id="A0A5E6Y1G8"/>
<reference evidence="1 2" key="1">
    <citation type="submission" date="2019-09" db="EMBL/GenBank/DDBJ databases">
        <authorList>
            <person name="Chandra G."/>
            <person name="Truman W A."/>
        </authorList>
    </citation>
    <scope>NUCLEOTIDE SEQUENCE [LARGE SCALE GENOMIC DNA]</scope>
    <source>
        <strain evidence="1">PS624</strain>
    </source>
</reference>
<protein>
    <submittedName>
        <fullName evidence="1">Uncharacterized protein</fullName>
    </submittedName>
</protein>
<dbReference type="Proteomes" id="UP000326241">
    <property type="component" value="Unassembled WGS sequence"/>
</dbReference>
<sequence length="89" mass="10006">MGLVRENKEHLNKAGFGYTASIAFKDVGEKKRTSKYLSRDAIKGLLKDKQMIPCKVVVTATGYKAYYTKSLFIPIADVFSALSDYDSFR</sequence>
<proteinExistence type="predicted"/>